<name>A0A6C0DH65_9ZZZZ</name>
<dbReference type="PIRSF" id="PIRSF000778">
    <property type="entry name" value="RpoK/RPB6"/>
    <property type="match status" value="1"/>
</dbReference>
<keyword evidence="1" id="KW-0240">DNA-directed RNA polymerase</keyword>
<dbReference type="AlphaFoldDB" id="A0A6C0DH65"/>
<dbReference type="PANTHER" id="PTHR47227">
    <property type="entry name" value="DNA-DIRECTED RNA POLYMERASE SUBUNIT K"/>
    <property type="match status" value="1"/>
</dbReference>
<dbReference type="GO" id="GO:0003677">
    <property type="term" value="F:DNA binding"/>
    <property type="evidence" value="ECO:0007669"/>
    <property type="project" value="InterPro"/>
</dbReference>
<sequence length="155" mass="17926">MIQGRTMADEEDIEYEEYDAEEYDGVELPEEEVGSEMKPELKKLYQQHPECTLDYVEQVLPKIPLQIAPPGGAEADENHRTYPFLTIFERTKIIGLRANQISRGSAPFVAVPKHITDVRDIARLELEQKRLPFIVKRPLPNGSFEYWRLSDLLLL</sequence>
<dbReference type="PANTHER" id="PTHR47227:SF5">
    <property type="entry name" value="DNA-DIRECTED RNA POLYMERASES I, II, AND III SUBUNIT RPABC2"/>
    <property type="match status" value="1"/>
</dbReference>
<evidence type="ECO:0000313" key="4">
    <source>
        <dbReference type="EMBL" id="QHT14875.1"/>
    </source>
</evidence>
<dbReference type="GO" id="GO:0042797">
    <property type="term" value="P:tRNA transcription by RNA polymerase III"/>
    <property type="evidence" value="ECO:0007669"/>
    <property type="project" value="TreeGrafter"/>
</dbReference>
<dbReference type="GO" id="GO:0006360">
    <property type="term" value="P:transcription by RNA polymerase I"/>
    <property type="evidence" value="ECO:0007669"/>
    <property type="project" value="TreeGrafter"/>
</dbReference>
<evidence type="ECO:0000256" key="3">
    <source>
        <dbReference type="SAM" id="MobiDB-lite"/>
    </source>
</evidence>
<organism evidence="4">
    <name type="scientific">viral metagenome</name>
    <dbReference type="NCBI Taxonomy" id="1070528"/>
    <lineage>
        <taxon>unclassified sequences</taxon>
        <taxon>metagenomes</taxon>
        <taxon>organismal metagenomes</taxon>
    </lineage>
</organism>
<evidence type="ECO:0000256" key="2">
    <source>
        <dbReference type="ARBA" id="ARBA00023163"/>
    </source>
</evidence>
<dbReference type="InterPro" id="IPR006111">
    <property type="entry name" value="Rpo6/Rpb6"/>
</dbReference>
<dbReference type="GO" id="GO:0006366">
    <property type="term" value="P:transcription by RNA polymerase II"/>
    <property type="evidence" value="ECO:0007669"/>
    <property type="project" value="TreeGrafter"/>
</dbReference>
<feature type="compositionally biased region" description="Acidic residues" evidence="3">
    <location>
        <begin position="9"/>
        <end position="23"/>
    </location>
</feature>
<evidence type="ECO:0000256" key="1">
    <source>
        <dbReference type="ARBA" id="ARBA00022478"/>
    </source>
</evidence>
<dbReference type="GO" id="GO:0005736">
    <property type="term" value="C:RNA polymerase I complex"/>
    <property type="evidence" value="ECO:0007669"/>
    <property type="project" value="TreeGrafter"/>
</dbReference>
<protein>
    <submittedName>
        <fullName evidence="4">Uncharacterized protein</fullName>
    </submittedName>
</protein>
<feature type="region of interest" description="Disordered" evidence="3">
    <location>
        <begin position="1"/>
        <end position="23"/>
    </location>
</feature>
<dbReference type="EMBL" id="MN739594">
    <property type="protein sequence ID" value="QHT14875.1"/>
    <property type="molecule type" value="Genomic_DNA"/>
</dbReference>
<proteinExistence type="predicted"/>
<keyword evidence="2" id="KW-0804">Transcription</keyword>
<dbReference type="GO" id="GO:0005665">
    <property type="term" value="C:RNA polymerase II, core complex"/>
    <property type="evidence" value="ECO:0007669"/>
    <property type="project" value="TreeGrafter"/>
</dbReference>
<dbReference type="GO" id="GO:0003899">
    <property type="term" value="F:DNA-directed RNA polymerase activity"/>
    <property type="evidence" value="ECO:0007669"/>
    <property type="project" value="InterPro"/>
</dbReference>
<accession>A0A6C0DH65</accession>
<dbReference type="InterPro" id="IPR036161">
    <property type="entry name" value="RPB6/omega-like_sf"/>
</dbReference>
<dbReference type="GO" id="GO:0005666">
    <property type="term" value="C:RNA polymerase III complex"/>
    <property type="evidence" value="ECO:0007669"/>
    <property type="project" value="TreeGrafter"/>
</dbReference>
<dbReference type="Gene3D" id="3.90.940.10">
    <property type="match status" value="1"/>
</dbReference>
<reference evidence="4" key="1">
    <citation type="journal article" date="2020" name="Nature">
        <title>Giant virus diversity and host interactions through global metagenomics.</title>
        <authorList>
            <person name="Schulz F."/>
            <person name="Roux S."/>
            <person name="Paez-Espino D."/>
            <person name="Jungbluth S."/>
            <person name="Walsh D.A."/>
            <person name="Denef V.J."/>
            <person name="McMahon K.D."/>
            <person name="Konstantinidis K.T."/>
            <person name="Eloe-Fadrosh E.A."/>
            <person name="Kyrpides N.C."/>
            <person name="Woyke T."/>
        </authorList>
    </citation>
    <scope>NUCLEOTIDE SEQUENCE</scope>
    <source>
        <strain evidence="4">GVMAG-M-3300023174-141</strain>
    </source>
</reference>
<dbReference type="SUPFAM" id="SSF63562">
    <property type="entry name" value="RPB6/omega subunit-like"/>
    <property type="match status" value="1"/>
</dbReference>